<reference evidence="2" key="1">
    <citation type="submission" date="2022-01" db="EMBL/GenBank/DDBJ databases">
        <title>Whole genome-based taxonomy of the Shewanellaceae.</title>
        <authorList>
            <person name="Martin-Rodriguez A.J."/>
        </authorList>
    </citation>
    <scope>NUCLEOTIDE SEQUENCE</scope>
    <source>
        <strain evidence="2">KCTC 23973</strain>
    </source>
</reference>
<proteinExistence type="predicted"/>
<feature type="signal peptide" evidence="1">
    <location>
        <begin position="1"/>
        <end position="26"/>
    </location>
</feature>
<keyword evidence="3" id="KW-1185">Reference proteome</keyword>
<name>A0A9X2CHR9_9GAMM</name>
<dbReference type="Proteomes" id="UP001139293">
    <property type="component" value="Unassembled WGS sequence"/>
</dbReference>
<evidence type="ECO:0000256" key="1">
    <source>
        <dbReference type="SAM" id="SignalP"/>
    </source>
</evidence>
<accession>A0A9X2CHR9</accession>
<comment type="caution">
    <text evidence="2">The sequence shown here is derived from an EMBL/GenBank/DDBJ whole genome shotgun (WGS) entry which is preliminary data.</text>
</comment>
<sequence>MYKLRLVSSFSLGALLCLVSITSASAGQVVVRKSSEPFDAFAVRDEVQRKHQWQEALRYQQQLQILQSLPIGCLAVVAPYQHFACQGLYYRPYQYQNQQLYIQIDPPSKTDTP</sequence>
<protein>
    <submittedName>
        <fullName evidence="2">Uncharacterized protein</fullName>
    </submittedName>
</protein>
<dbReference type="EMBL" id="JAKILB010000005">
    <property type="protein sequence ID" value="MCL1138694.1"/>
    <property type="molecule type" value="Genomic_DNA"/>
</dbReference>
<evidence type="ECO:0000313" key="3">
    <source>
        <dbReference type="Proteomes" id="UP001139293"/>
    </source>
</evidence>
<dbReference type="AlphaFoldDB" id="A0A9X2CHR9"/>
<feature type="chain" id="PRO_5041000854" evidence="1">
    <location>
        <begin position="27"/>
        <end position="113"/>
    </location>
</feature>
<gene>
    <name evidence="2" type="ORF">L2740_09075</name>
</gene>
<evidence type="ECO:0000313" key="2">
    <source>
        <dbReference type="EMBL" id="MCL1138694.1"/>
    </source>
</evidence>
<keyword evidence="1" id="KW-0732">Signal</keyword>
<organism evidence="2 3">
    <name type="scientific">Shewanella pneumatophori</name>
    <dbReference type="NCBI Taxonomy" id="314092"/>
    <lineage>
        <taxon>Bacteria</taxon>
        <taxon>Pseudomonadati</taxon>
        <taxon>Pseudomonadota</taxon>
        <taxon>Gammaproteobacteria</taxon>
        <taxon>Alteromonadales</taxon>
        <taxon>Shewanellaceae</taxon>
        <taxon>Shewanella</taxon>
    </lineage>
</organism>